<dbReference type="EMBL" id="MFIY01000007">
    <property type="protein sequence ID" value="OGG00486.1"/>
    <property type="molecule type" value="Genomic_DNA"/>
</dbReference>
<protein>
    <submittedName>
        <fullName evidence="1">Uncharacterized protein</fullName>
    </submittedName>
</protein>
<accession>A0A1F5YJZ3</accession>
<reference evidence="1 2" key="1">
    <citation type="journal article" date="2016" name="Nat. Commun.">
        <title>Thousands of microbial genomes shed light on interconnected biogeochemical processes in an aquifer system.</title>
        <authorList>
            <person name="Anantharaman K."/>
            <person name="Brown C.T."/>
            <person name="Hug L.A."/>
            <person name="Sharon I."/>
            <person name="Castelle C.J."/>
            <person name="Probst A.J."/>
            <person name="Thomas B.C."/>
            <person name="Singh A."/>
            <person name="Wilkins M.J."/>
            <person name="Karaoz U."/>
            <person name="Brodie E.L."/>
            <person name="Williams K.H."/>
            <person name="Hubbard S.S."/>
            <person name="Banfield J.F."/>
        </authorList>
    </citation>
    <scope>NUCLEOTIDE SEQUENCE [LARGE SCALE GENOMIC DNA]</scope>
</reference>
<evidence type="ECO:0000313" key="1">
    <source>
        <dbReference type="EMBL" id="OGG00486.1"/>
    </source>
</evidence>
<comment type="caution">
    <text evidence="1">The sequence shown here is derived from an EMBL/GenBank/DDBJ whole genome shotgun (WGS) entry which is preliminary data.</text>
</comment>
<sequence length="99" mass="11136">MERIIQAQGRRIAITVPSEKCFRCPAIQGEVSVILDKVTNGNLLSGEDVTGRTECFDLPGGSELNRKHMKVELDIGDNHISSDRIRNWNLRTVHCFKAE</sequence>
<dbReference type="AlphaFoldDB" id="A0A1F5YJZ3"/>
<proteinExistence type="predicted"/>
<dbReference type="Proteomes" id="UP000178230">
    <property type="component" value="Unassembled WGS sequence"/>
</dbReference>
<organism evidence="1 2">
    <name type="scientific">Candidatus Gottesmanbacteria bacterium RBG_13_37_7</name>
    <dbReference type="NCBI Taxonomy" id="1798369"/>
    <lineage>
        <taxon>Bacteria</taxon>
        <taxon>Candidatus Gottesmaniibacteriota</taxon>
    </lineage>
</organism>
<evidence type="ECO:0000313" key="2">
    <source>
        <dbReference type="Proteomes" id="UP000178230"/>
    </source>
</evidence>
<name>A0A1F5YJZ3_9BACT</name>
<gene>
    <name evidence="1" type="ORF">A2Y99_02755</name>
</gene>